<dbReference type="InterPro" id="IPR047416">
    <property type="entry name" value="XPF_nuclease_Mus81"/>
</dbReference>
<dbReference type="GO" id="GO:0046872">
    <property type="term" value="F:metal ion binding"/>
    <property type="evidence" value="ECO:0007669"/>
    <property type="project" value="UniProtKB-UniRule"/>
</dbReference>
<comment type="subcellular location">
    <subcellularLocation>
        <location evidence="2">Nucleus</location>
    </subcellularLocation>
</comment>
<evidence type="ECO:0000259" key="3">
    <source>
        <dbReference type="SMART" id="SM00891"/>
    </source>
</evidence>
<dbReference type="GO" id="GO:0000712">
    <property type="term" value="P:resolution of meiotic recombination intermediates"/>
    <property type="evidence" value="ECO:0007669"/>
    <property type="project" value="TreeGrafter"/>
</dbReference>
<protein>
    <recommendedName>
        <fullName evidence="2">Crossover junction endonuclease MUS81</fullName>
        <ecNumber evidence="2">3.1.22.-</ecNumber>
    </recommendedName>
</protein>
<dbReference type="InterPro" id="IPR033309">
    <property type="entry name" value="Mus81"/>
</dbReference>
<dbReference type="GO" id="GO:0048257">
    <property type="term" value="F:3'-flap endonuclease activity"/>
    <property type="evidence" value="ECO:0007669"/>
    <property type="project" value="TreeGrafter"/>
</dbReference>
<keyword evidence="2" id="KW-0460">Magnesium</keyword>
<evidence type="ECO:0000313" key="5">
    <source>
        <dbReference type="Proteomes" id="UP000627253"/>
    </source>
</evidence>
<dbReference type="SMART" id="SM00891">
    <property type="entry name" value="ERCC4"/>
    <property type="match status" value="1"/>
</dbReference>
<keyword evidence="2" id="KW-0539">Nucleus</keyword>
<keyword evidence="2" id="KW-0540">Nuclease</keyword>
<evidence type="ECO:0000313" key="4">
    <source>
        <dbReference type="EMBL" id="NXX49926.1"/>
    </source>
</evidence>
<dbReference type="Gene3D" id="3.40.50.10130">
    <property type="match status" value="1"/>
</dbReference>
<comment type="subunit">
    <text evidence="2">Interacts with EME1.</text>
</comment>
<dbReference type="GO" id="GO:0000727">
    <property type="term" value="P:double-strand break repair via break-induced replication"/>
    <property type="evidence" value="ECO:0007669"/>
    <property type="project" value="UniProtKB-UniRule"/>
</dbReference>
<feature type="non-terminal residue" evidence="4">
    <location>
        <position position="120"/>
    </location>
</feature>
<dbReference type="Pfam" id="PF02732">
    <property type="entry name" value="ERCC4"/>
    <property type="match status" value="1"/>
</dbReference>
<gene>
    <name evidence="4" type="primary">Mus81</name>
    <name evidence="4" type="ORF">TRILEU_R15588</name>
</gene>
<dbReference type="SUPFAM" id="SSF52980">
    <property type="entry name" value="Restriction endonuclease-like"/>
    <property type="match status" value="1"/>
</dbReference>
<proteinExistence type="inferred from homology"/>
<keyword evidence="2" id="KW-0479">Metal-binding</keyword>
<dbReference type="EC" id="3.1.22.-" evidence="2"/>
<comment type="function">
    <text evidence="2">Interacts with EME1 to form a DNA structure-specific endonuclease with substrate preference for branched DNA structures with a 5'-end at the branch nick. Typical substrates include 3'-flap structures, D-loops, replication forks and nicked Holliday junctions. May be required in mitosis for the processing of stalled or collapsed replication fork intermediates. May be required in meiosis for the repair of meiosis-specific double strand breaks subsequent to single-end invasion (SEI).</text>
</comment>
<keyword evidence="5" id="KW-1185">Reference proteome</keyword>
<evidence type="ECO:0000256" key="2">
    <source>
        <dbReference type="RuleBase" id="RU369042"/>
    </source>
</evidence>
<keyword evidence="2" id="KW-0233">DNA recombination</keyword>
<dbReference type="GO" id="GO:0006308">
    <property type="term" value="P:DNA catabolic process"/>
    <property type="evidence" value="ECO:0007669"/>
    <property type="project" value="UniProtKB-UniRule"/>
</dbReference>
<comment type="caution">
    <text evidence="4">The sequence shown here is derived from an EMBL/GenBank/DDBJ whole genome shotgun (WGS) entry which is preliminary data.</text>
</comment>
<dbReference type="GO" id="GO:0048476">
    <property type="term" value="C:Holliday junction resolvase complex"/>
    <property type="evidence" value="ECO:0007669"/>
    <property type="project" value="UniProtKB-UniRule"/>
</dbReference>
<dbReference type="GO" id="GO:0005634">
    <property type="term" value="C:nucleus"/>
    <property type="evidence" value="ECO:0007669"/>
    <property type="project" value="UniProtKB-SubCell"/>
</dbReference>
<keyword evidence="2" id="KW-0234">DNA repair</keyword>
<name>A0A852J257_9PICI</name>
<dbReference type="PANTHER" id="PTHR13451:SF0">
    <property type="entry name" value="CROSSOVER JUNCTION ENDONUCLEASE MUS81"/>
    <property type="match status" value="1"/>
</dbReference>
<sequence>PVARGGSRRGLVPALLSRSEQVLRRRLPVGDFLWVAKERNPAPGQAPRELVLDWVVERKTASDLGSSIRDGRYREQKFRLGRCGLHCPIYLLEVPSRGQQLAVPLRVLRQAAVSTQVLGG</sequence>
<dbReference type="CDD" id="cd20074">
    <property type="entry name" value="XPF_nuclease_Mus81"/>
    <property type="match status" value="1"/>
</dbReference>
<dbReference type="GO" id="GO:0031573">
    <property type="term" value="P:mitotic intra-S DNA damage checkpoint signaling"/>
    <property type="evidence" value="ECO:0007669"/>
    <property type="project" value="TreeGrafter"/>
</dbReference>
<evidence type="ECO:0000256" key="1">
    <source>
        <dbReference type="ARBA" id="ARBA00022801"/>
    </source>
</evidence>
<organism evidence="4 5">
    <name type="scientific">Tricholaema leucomelas</name>
    <name type="common">pied barbet</name>
    <dbReference type="NCBI Taxonomy" id="240729"/>
    <lineage>
        <taxon>Eukaryota</taxon>
        <taxon>Metazoa</taxon>
        <taxon>Chordata</taxon>
        <taxon>Craniata</taxon>
        <taxon>Vertebrata</taxon>
        <taxon>Euteleostomi</taxon>
        <taxon>Archelosauria</taxon>
        <taxon>Archosauria</taxon>
        <taxon>Dinosauria</taxon>
        <taxon>Saurischia</taxon>
        <taxon>Theropoda</taxon>
        <taxon>Coelurosauria</taxon>
        <taxon>Aves</taxon>
        <taxon>Neognathae</taxon>
        <taxon>Neoaves</taxon>
        <taxon>Telluraves</taxon>
        <taxon>Coraciimorphae</taxon>
        <taxon>Piciformes</taxon>
        <taxon>Lybiidae</taxon>
        <taxon>Tricholaema lacrymosa</taxon>
    </lineage>
</organism>
<comment type="cofactor">
    <cofactor evidence="2">
        <name>Mg(2+)</name>
        <dbReference type="ChEBI" id="CHEBI:18420"/>
    </cofactor>
</comment>
<accession>A0A852J257</accession>
<reference evidence="4" key="1">
    <citation type="submission" date="2020-02" db="EMBL/GenBank/DDBJ databases">
        <title>Bird 10,000 Genomes (B10K) Project - Family phase.</title>
        <authorList>
            <person name="Zhang G."/>
        </authorList>
    </citation>
    <scope>NUCLEOTIDE SEQUENCE</scope>
    <source>
        <strain evidence="4">B10K-DU-002-37</strain>
        <tissue evidence="4">Muscle</tissue>
    </source>
</reference>
<keyword evidence="1 2" id="KW-0378">Hydrolase</keyword>
<dbReference type="GO" id="GO:0008821">
    <property type="term" value="F:crossover junction DNA endonuclease activity"/>
    <property type="evidence" value="ECO:0007669"/>
    <property type="project" value="UniProtKB-UniRule"/>
</dbReference>
<keyword evidence="2" id="KW-0227">DNA damage</keyword>
<feature type="non-terminal residue" evidence="4">
    <location>
        <position position="1"/>
    </location>
</feature>
<keyword evidence="2 4" id="KW-0255">Endonuclease</keyword>
<dbReference type="AlphaFoldDB" id="A0A852J257"/>
<dbReference type="PANTHER" id="PTHR13451">
    <property type="entry name" value="CLASS II CROSSOVER JUNCTION ENDONUCLEASE MUS81"/>
    <property type="match status" value="1"/>
</dbReference>
<dbReference type="InterPro" id="IPR011335">
    <property type="entry name" value="Restrct_endonuc-II-like"/>
</dbReference>
<dbReference type="OrthoDB" id="5963188at2759"/>
<comment type="similarity">
    <text evidence="2">Belongs to the XPF family.</text>
</comment>
<dbReference type="Proteomes" id="UP000627253">
    <property type="component" value="Unassembled WGS sequence"/>
</dbReference>
<dbReference type="GO" id="GO:0003677">
    <property type="term" value="F:DNA binding"/>
    <property type="evidence" value="ECO:0007669"/>
    <property type="project" value="UniProtKB-UniRule"/>
</dbReference>
<dbReference type="EMBL" id="WAAF01018456">
    <property type="protein sequence ID" value="NXX49926.1"/>
    <property type="molecule type" value="Genomic_DNA"/>
</dbReference>
<dbReference type="InterPro" id="IPR006166">
    <property type="entry name" value="ERCC4_domain"/>
</dbReference>
<feature type="domain" description="ERCC4" evidence="3">
    <location>
        <begin position="2"/>
        <end position="96"/>
    </location>
</feature>